<keyword evidence="3" id="KW-1185">Reference proteome</keyword>
<dbReference type="AlphaFoldDB" id="A0A1W6LCB5"/>
<dbReference type="NCBIfam" id="NF035944">
    <property type="entry name" value="PEPxxWA-CTERM"/>
    <property type="match status" value="1"/>
</dbReference>
<accession>A0A1W6LCB5</accession>
<dbReference type="EMBL" id="CP015118">
    <property type="protein sequence ID" value="ARN21890.1"/>
    <property type="molecule type" value="Genomic_DNA"/>
</dbReference>
<dbReference type="NCBIfam" id="TIGR02595">
    <property type="entry name" value="PEP_CTERM"/>
    <property type="match status" value="1"/>
</dbReference>
<gene>
    <name evidence="2" type="ORF">A4W93_19390</name>
</gene>
<dbReference type="InterPro" id="IPR013424">
    <property type="entry name" value="Ice-binding_C"/>
</dbReference>
<evidence type="ECO:0000313" key="2">
    <source>
        <dbReference type="EMBL" id="ARN21890.1"/>
    </source>
</evidence>
<dbReference type="Pfam" id="PF07589">
    <property type="entry name" value="PEP-CTERM"/>
    <property type="match status" value="1"/>
</dbReference>
<protein>
    <recommendedName>
        <fullName evidence="1">Ice-binding protein C-terminal domain-containing protein</fullName>
    </recommendedName>
</protein>
<organism evidence="2 3">
    <name type="scientific">Piscinibacter gummiphilus</name>
    <dbReference type="NCBI Taxonomy" id="946333"/>
    <lineage>
        <taxon>Bacteria</taxon>
        <taxon>Pseudomonadati</taxon>
        <taxon>Pseudomonadota</taxon>
        <taxon>Betaproteobacteria</taxon>
        <taxon>Burkholderiales</taxon>
        <taxon>Sphaerotilaceae</taxon>
        <taxon>Piscinibacter</taxon>
    </lineage>
</organism>
<reference evidence="2 3" key="1">
    <citation type="submission" date="2016-04" db="EMBL/GenBank/DDBJ databases">
        <title>Complete genome sequence of natural rubber-degrading, novel Gram-negative bacterium, Rhizobacter gummiphilus strain NS21.</title>
        <authorList>
            <person name="Tabata M."/>
            <person name="Kasai D."/>
            <person name="Fukuda M."/>
        </authorList>
    </citation>
    <scope>NUCLEOTIDE SEQUENCE [LARGE SCALE GENOMIC DNA]</scope>
    <source>
        <strain evidence="2 3">NS21</strain>
    </source>
</reference>
<dbReference type="RefSeq" id="WP_085752185.1">
    <property type="nucleotide sequence ID" value="NZ_BSPR01000006.1"/>
</dbReference>
<dbReference type="OrthoDB" id="9176191at2"/>
<proteinExistence type="predicted"/>
<dbReference type="Proteomes" id="UP000193427">
    <property type="component" value="Chromosome"/>
</dbReference>
<dbReference type="STRING" id="946333.A4W93_19390"/>
<name>A0A1W6LCB5_9BURK</name>
<sequence>MTLFRFAAGLAVACAALPVLAVPQATARIDFAAATFSLEDITPEPGFFGVQFGASTVWADACIRPGQTEACEASGTPSTWGGSGVYLPDTQVATTLADGTTGTASFSSVGLRSELSGNGGTGPKGVNTNWFSSLTFSGTGRLWVEADYHVEAGGIDGATWRETLAWAGIILFPTGSAQQQVEAIAVAPGLGAVVRDGRLRISYDFHDGDQLGVFMQAHTHRIALAAPVPEPATWALMLGGLALVGAARGRRVRG</sequence>
<dbReference type="KEGG" id="rgu:A4W93_19390"/>
<evidence type="ECO:0000259" key="1">
    <source>
        <dbReference type="Pfam" id="PF07589"/>
    </source>
</evidence>
<evidence type="ECO:0000313" key="3">
    <source>
        <dbReference type="Proteomes" id="UP000193427"/>
    </source>
</evidence>
<feature type="domain" description="Ice-binding protein C-terminal" evidence="1">
    <location>
        <begin position="227"/>
        <end position="251"/>
    </location>
</feature>